<dbReference type="InterPro" id="IPR050358">
    <property type="entry name" value="RSE1/DDB1/CFT1"/>
</dbReference>
<comment type="subunit">
    <text evidence="2">Associated with the spliceosome.</text>
</comment>
<dbReference type="OrthoDB" id="436637at2759"/>
<protein>
    <recommendedName>
        <fullName evidence="8">Pre-mRNA-splicing factor RSE1</fullName>
    </recommendedName>
    <alternativeName>
        <fullName evidence="10">Pre-mRNA-splicing factor rse1</fullName>
    </alternativeName>
</protein>
<name>A0A4P9XK21_9FUNG</name>
<reference evidence="14" key="1">
    <citation type="journal article" date="2018" name="Nat. Microbiol.">
        <title>Leveraging single-cell genomics to expand the fungal tree of life.</title>
        <authorList>
            <person name="Ahrendt S.R."/>
            <person name="Quandt C.A."/>
            <person name="Ciobanu D."/>
            <person name="Clum A."/>
            <person name="Salamov A."/>
            <person name="Andreopoulos B."/>
            <person name="Cheng J.F."/>
            <person name="Woyke T."/>
            <person name="Pelin A."/>
            <person name="Henrissat B."/>
            <person name="Reynolds N.K."/>
            <person name="Benny G.L."/>
            <person name="Smith M.E."/>
            <person name="James T.Y."/>
            <person name="Grigoriev I.V."/>
        </authorList>
    </citation>
    <scope>NUCLEOTIDE SEQUENCE [LARGE SCALE GENOMIC DNA]</scope>
    <source>
        <strain evidence="14">RSA 1356</strain>
    </source>
</reference>
<evidence type="ECO:0000313" key="14">
    <source>
        <dbReference type="Proteomes" id="UP000271241"/>
    </source>
</evidence>
<keyword evidence="6" id="KW-0539">Nucleus</keyword>
<gene>
    <name evidence="13" type="ORF">THASP1DRAFT_19412</name>
</gene>
<keyword evidence="14" id="KW-1185">Reference proteome</keyword>
<comment type="subcellular location">
    <subcellularLocation>
        <location evidence="1">Nucleus</location>
    </subcellularLocation>
</comment>
<evidence type="ECO:0000256" key="10">
    <source>
        <dbReference type="ARBA" id="ARBA00068521"/>
    </source>
</evidence>
<organism evidence="13 14">
    <name type="scientific">Thamnocephalis sphaerospora</name>
    <dbReference type="NCBI Taxonomy" id="78915"/>
    <lineage>
        <taxon>Eukaryota</taxon>
        <taxon>Fungi</taxon>
        <taxon>Fungi incertae sedis</taxon>
        <taxon>Zoopagomycota</taxon>
        <taxon>Zoopagomycotina</taxon>
        <taxon>Zoopagomycetes</taxon>
        <taxon>Zoopagales</taxon>
        <taxon>Sigmoideomycetaceae</taxon>
        <taxon>Thamnocephalis</taxon>
    </lineage>
</organism>
<dbReference type="PANTHER" id="PTHR10644">
    <property type="entry name" value="DNA REPAIR/RNA PROCESSING CPSF FAMILY"/>
    <property type="match status" value="1"/>
</dbReference>
<comment type="similarity">
    <text evidence="7">Belongs to the RSE1 family.</text>
</comment>
<dbReference type="Pfam" id="PF03178">
    <property type="entry name" value="CPSF_A"/>
    <property type="match status" value="1"/>
</dbReference>
<keyword evidence="4" id="KW-0747">Spliceosome</keyword>
<evidence type="ECO:0000256" key="1">
    <source>
        <dbReference type="ARBA" id="ARBA00004123"/>
    </source>
</evidence>
<dbReference type="STRING" id="78915.A0A4P9XK21"/>
<keyword evidence="3" id="KW-0507">mRNA processing</keyword>
<keyword evidence="5" id="KW-0508">mRNA splicing</keyword>
<dbReference type="FunFam" id="2.130.10.10:FF:000628">
    <property type="entry name" value="Pre-mRNA-splicing factor RSE1"/>
    <property type="match status" value="1"/>
</dbReference>
<comment type="function">
    <text evidence="9">Involved in pre-mRNA splicing and cell cycle control.</text>
</comment>
<evidence type="ECO:0000256" key="3">
    <source>
        <dbReference type="ARBA" id="ARBA00022664"/>
    </source>
</evidence>
<evidence type="ECO:0000259" key="12">
    <source>
        <dbReference type="Pfam" id="PF23726"/>
    </source>
</evidence>
<dbReference type="FunFam" id="1.10.150.910:FF:000002">
    <property type="entry name" value="Splicing factor 3B subunit 3"/>
    <property type="match status" value="1"/>
</dbReference>
<evidence type="ECO:0000256" key="5">
    <source>
        <dbReference type="ARBA" id="ARBA00023187"/>
    </source>
</evidence>
<feature type="domain" description="RSE1/DDB1/CPSF1 C-terminal" evidence="11">
    <location>
        <begin position="371"/>
        <end position="690"/>
    </location>
</feature>
<dbReference type="InterPro" id="IPR036322">
    <property type="entry name" value="WD40_repeat_dom_sf"/>
</dbReference>
<evidence type="ECO:0000256" key="8">
    <source>
        <dbReference type="ARBA" id="ARBA00040134"/>
    </source>
</evidence>
<evidence type="ECO:0000256" key="7">
    <source>
        <dbReference type="ARBA" id="ARBA00038266"/>
    </source>
</evidence>
<evidence type="ECO:0000256" key="6">
    <source>
        <dbReference type="ARBA" id="ARBA00023242"/>
    </source>
</evidence>
<dbReference type="Proteomes" id="UP000271241">
    <property type="component" value="Unassembled WGS sequence"/>
</dbReference>
<evidence type="ECO:0000256" key="9">
    <source>
        <dbReference type="ARBA" id="ARBA00055157"/>
    </source>
</evidence>
<feature type="non-terminal residue" evidence="13">
    <location>
        <position position="1"/>
    </location>
</feature>
<evidence type="ECO:0000259" key="11">
    <source>
        <dbReference type="Pfam" id="PF03178"/>
    </source>
</evidence>
<dbReference type="Pfam" id="PF23726">
    <property type="entry name" value="Beta-prop_RSE1_2nd"/>
    <property type="match status" value="1"/>
</dbReference>
<proteinExistence type="inferred from homology"/>
<accession>A0A4P9XK21</accession>
<dbReference type="InterPro" id="IPR058543">
    <property type="entry name" value="Beta-prop_RSE1/DDB1/CPSF1_2nd"/>
</dbReference>
<sequence length="725" mass="80312">YIVVSFINATLVLSIGESVEEVQDSGLLTNTPTLFVQQMGDDTLIQAHPEGVRHILADKRVNEWKPPAGRLIVCATANNRQAAVALNTGELVYFELDANGQLNEYQERVDTGVNVLSLALGIVPEGRMRFRFLAVGCDDQTVRIFCLEPERCLEELAIQALNSQPDSLAITSMMDRFADRSHESLFLGIGMRSGVLLRTVLDSHTGEMTDPRMRFLGSKPVKLFSVSVQQTPALLALSSRPWLSYTFQARSHLVPLSYSTLEFGAPFFSEQCPEGMVAISENTLRIIALEKLGGAFNQAAIPLKYTPRRFAVHPVSRNFVVIESDHATYSPFERERIVDAKSSEGDIVDQEVLDLPPETFGNLRAPAGKWASCIRILSPFEGTTLQLIELDGNEAALCVATVVFHSQPESVYLAVGTAVDMTLSPRSCSKGYIRLYKFSDDGGSVELVHQTEVADIPQAMHPFHGRLLVGVGSTLRVYDLGKRKLLRKAEAKGFPTSIVALHTQGNRVIVGDMQESVHYVSYRPQENRLLVFADDTAPRLISATEMLDYDTVVGGDRFGNLFVNRLPRDISDDIEDDPTGNRLVHERGYLHGSAHKVQALINFYIGDTITSIHKATLVAGGREIILYTTITGAVGVAIPFTSRDDVEFFQTLEMHMRSEASPLCGRDHLSYRSAYMPAKNVVDGDLCERFNALTPERKQMIAEELDRTPNEVAKKLEDIRTMVAF</sequence>
<dbReference type="InterPro" id="IPR015943">
    <property type="entry name" value="WD40/YVTN_repeat-like_dom_sf"/>
</dbReference>
<evidence type="ECO:0000256" key="2">
    <source>
        <dbReference type="ARBA" id="ARBA00011524"/>
    </source>
</evidence>
<evidence type="ECO:0000256" key="4">
    <source>
        <dbReference type="ARBA" id="ARBA00022728"/>
    </source>
</evidence>
<dbReference type="GO" id="GO:0003676">
    <property type="term" value="F:nucleic acid binding"/>
    <property type="evidence" value="ECO:0007669"/>
    <property type="project" value="InterPro"/>
</dbReference>
<dbReference type="GO" id="GO:0006397">
    <property type="term" value="P:mRNA processing"/>
    <property type="evidence" value="ECO:0007669"/>
    <property type="project" value="UniProtKB-KW"/>
</dbReference>
<dbReference type="EMBL" id="KZ993043">
    <property type="protein sequence ID" value="RKP05741.1"/>
    <property type="molecule type" value="Genomic_DNA"/>
</dbReference>
<dbReference type="SUPFAM" id="SSF50978">
    <property type="entry name" value="WD40 repeat-like"/>
    <property type="match status" value="1"/>
</dbReference>
<dbReference type="GO" id="GO:0008380">
    <property type="term" value="P:RNA splicing"/>
    <property type="evidence" value="ECO:0007669"/>
    <property type="project" value="UniProtKB-KW"/>
</dbReference>
<dbReference type="GO" id="GO:0005681">
    <property type="term" value="C:spliceosomal complex"/>
    <property type="evidence" value="ECO:0007669"/>
    <property type="project" value="UniProtKB-KW"/>
</dbReference>
<dbReference type="InterPro" id="IPR004871">
    <property type="entry name" value="RSE1/DDB1/CPSF1_C"/>
</dbReference>
<dbReference type="Gene3D" id="2.130.10.10">
    <property type="entry name" value="YVTN repeat-like/Quinoprotein amine dehydrogenase"/>
    <property type="match status" value="1"/>
</dbReference>
<feature type="domain" description="RSE1/DDB1/CPSF1 second beta-propeller" evidence="12">
    <location>
        <begin position="1"/>
        <end position="288"/>
    </location>
</feature>
<dbReference type="Gene3D" id="1.10.150.910">
    <property type="match status" value="1"/>
</dbReference>
<evidence type="ECO:0000313" key="13">
    <source>
        <dbReference type="EMBL" id="RKP05741.1"/>
    </source>
</evidence>
<dbReference type="AlphaFoldDB" id="A0A4P9XK21"/>